<feature type="chain" id="PRO_5028453680" description="Secreted protein" evidence="1">
    <location>
        <begin position="28"/>
        <end position="124"/>
    </location>
</feature>
<reference evidence="2" key="2">
    <citation type="submission" date="2020-07" db="EMBL/GenBank/DDBJ databases">
        <authorList>
            <person name="Vera ALvarez R."/>
            <person name="Arias-Moreno D.M."/>
            <person name="Jimenez-Jacinto V."/>
            <person name="Jimenez-Bremont J.F."/>
            <person name="Swaminathan K."/>
            <person name="Moose S.P."/>
            <person name="Guerrero-Gonzalez M.L."/>
            <person name="Marino-Ramirez L."/>
            <person name="Landsman D."/>
            <person name="Rodriguez-Kessler M."/>
            <person name="Delgado-Sanchez P."/>
        </authorList>
    </citation>
    <scope>NUCLEOTIDE SEQUENCE</scope>
    <source>
        <tissue evidence="2">Cladode</tissue>
    </source>
</reference>
<dbReference type="AlphaFoldDB" id="A0A7C9EFZ5"/>
<organism evidence="2">
    <name type="scientific">Opuntia streptacantha</name>
    <name type="common">Prickly pear cactus</name>
    <name type="synonym">Opuntia cardona</name>
    <dbReference type="NCBI Taxonomy" id="393608"/>
    <lineage>
        <taxon>Eukaryota</taxon>
        <taxon>Viridiplantae</taxon>
        <taxon>Streptophyta</taxon>
        <taxon>Embryophyta</taxon>
        <taxon>Tracheophyta</taxon>
        <taxon>Spermatophyta</taxon>
        <taxon>Magnoliopsida</taxon>
        <taxon>eudicotyledons</taxon>
        <taxon>Gunneridae</taxon>
        <taxon>Pentapetalae</taxon>
        <taxon>Caryophyllales</taxon>
        <taxon>Cactineae</taxon>
        <taxon>Cactaceae</taxon>
        <taxon>Opuntioideae</taxon>
        <taxon>Opuntia</taxon>
    </lineage>
</organism>
<feature type="signal peptide" evidence="1">
    <location>
        <begin position="1"/>
        <end position="27"/>
    </location>
</feature>
<name>A0A7C9EFZ5_OPUST</name>
<protein>
    <recommendedName>
        <fullName evidence="3">Secreted protein</fullName>
    </recommendedName>
</protein>
<evidence type="ECO:0008006" key="3">
    <source>
        <dbReference type="Google" id="ProtNLM"/>
    </source>
</evidence>
<evidence type="ECO:0000256" key="1">
    <source>
        <dbReference type="SAM" id="SignalP"/>
    </source>
</evidence>
<proteinExistence type="predicted"/>
<dbReference type="EMBL" id="GISG01206371">
    <property type="protein sequence ID" value="MBA4660204.1"/>
    <property type="molecule type" value="Transcribed_RNA"/>
</dbReference>
<keyword evidence="1" id="KW-0732">Signal</keyword>
<sequence>MHLGLTACITSISFYWMFMAMMCDLHSSHLCAEVALPIVIGKAFQYPRNITNSCTHLASFILWITQPQAWLFVAKVCIPITRTPSPNSTLNIQNLSNPTTSCHRILSYFSFIKSCIPGAPSNWF</sequence>
<reference evidence="2" key="1">
    <citation type="journal article" date="2013" name="J. Plant Res.">
        <title>Effect of fungi and light on seed germination of three Opuntia species from semiarid lands of central Mexico.</title>
        <authorList>
            <person name="Delgado-Sanchez P."/>
            <person name="Jimenez-Bremont J.F."/>
            <person name="Guerrero-Gonzalez Mde L."/>
            <person name="Flores J."/>
        </authorList>
    </citation>
    <scope>NUCLEOTIDE SEQUENCE</scope>
    <source>
        <tissue evidence="2">Cladode</tissue>
    </source>
</reference>
<evidence type="ECO:0000313" key="2">
    <source>
        <dbReference type="EMBL" id="MBA4660204.1"/>
    </source>
</evidence>
<accession>A0A7C9EFZ5</accession>